<evidence type="ECO:0000256" key="9">
    <source>
        <dbReference type="ARBA" id="ARBA00023002"/>
    </source>
</evidence>
<dbReference type="InterPro" id="IPR024134">
    <property type="entry name" value="SOD_Cu/Zn_/chaperone"/>
</dbReference>
<dbReference type="PANTHER" id="PTHR10003">
    <property type="entry name" value="SUPEROXIDE DISMUTASE CU-ZN -RELATED"/>
    <property type="match status" value="1"/>
</dbReference>
<dbReference type="PROSITE" id="PS00332">
    <property type="entry name" value="SOD_CU_ZN_2"/>
    <property type="match status" value="1"/>
</dbReference>
<evidence type="ECO:0000256" key="8">
    <source>
        <dbReference type="ARBA" id="ARBA00022862"/>
    </source>
</evidence>
<keyword evidence="9" id="KW-0560">Oxidoreductase</keyword>
<dbReference type="GO" id="GO:0005507">
    <property type="term" value="F:copper ion binding"/>
    <property type="evidence" value="ECO:0007669"/>
    <property type="project" value="InterPro"/>
</dbReference>
<dbReference type="InterPro" id="IPR001424">
    <property type="entry name" value="SOD_Cu_Zn_dom"/>
</dbReference>
<feature type="domain" description="Superoxide dismutase copper/zinc binding" evidence="14">
    <location>
        <begin position="11"/>
        <end position="147"/>
    </location>
</feature>
<evidence type="ECO:0000256" key="5">
    <source>
        <dbReference type="ARBA" id="ARBA00012682"/>
    </source>
</evidence>
<keyword evidence="12" id="KW-1035">Host cytoplasm</keyword>
<dbReference type="EC" id="1.15.1.1" evidence="5"/>
<evidence type="ECO:0000256" key="12">
    <source>
        <dbReference type="ARBA" id="ARBA00023200"/>
    </source>
</evidence>
<evidence type="ECO:0000256" key="10">
    <source>
        <dbReference type="ARBA" id="ARBA00023008"/>
    </source>
</evidence>
<evidence type="ECO:0000313" key="16">
    <source>
        <dbReference type="Proteomes" id="UP000000872"/>
    </source>
</evidence>
<dbReference type="PRINTS" id="PR00068">
    <property type="entry name" value="CUZNDISMTASE"/>
</dbReference>
<organism evidence="15 16">
    <name type="scientific">Amsacta moorei entomopoxvirus</name>
    <name type="common">AmEPV</name>
    <dbReference type="NCBI Taxonomy" id="28321"/>
    <lineage>
        <taxon>Viruses</taxon>
        <taxon>Varidnaviria</taxon>
        <taxon>Bamfordvirae</taxon>
        <taxon>Nucleocytoviricota</taxon>
        <taxon>Pokkesviricetes</taxon>
        <taxon>Chitovirales</taxon>
        <taxon>Poxviridae</taxon>
        <taxon>Entomopoxvirinae</taxon>
        <taxon>Betaentomopoxvirus</taxon>
    </lineage>
</organism>
<evidence type="ECO:0000259" key="14">
    <source>
        <dbReference type="Pfam" id="PF00080"/>
    </source>
</evidence>
<gene>
    <name evidence="15" type="primary">AMV255</name>
</gene>
<dbReference type="GO" id="GO:0004784">
    <property type="term" value="F:superoxide dismutase activity"/>
    <property type="evidence" value="ECO:0007669"/>
    <property type="project" value="UniProtKB-EC"/>
</dbReference>
<dbReference type="Pfam" id="PF00080">
    <property type="entry name" value="Sod_Cu"/>
    <property type="match status" value="1"/>
</dbReference>
<evidence type="ECO:0000256" key="4">
    <source>
        <dbReference type="ARBA" id="ARBA00010457"/>
    </source>
</evidence>
<evidence type="ECO:0000313" key="15">
    <source>
        <dbReference type="EMBL" id="AAG02961.1"/>
    </source>
</evidence>
<reference evidence="15 16" key="1">
    <citation type="journal article" date="2000" name="Virology">
        <title>Complete genomic sequence of the Amsacta moorei entomopoxvirus: analysis and comparison with other poxviruses.</title>
        <authorList>
            <person name="Bawden A.L."/>
            <person name="Glassberg K.J."/>
            <person name="Diggans J."/>
            <person name="Shaw R."/>
            <person name="Farmerie W."/>
            <person name="Moyer R.W."/>
        </authorList>
    </citation>
    <scope>NUCLEOTIDE SEQUENCE [LARGE SCALE GENOMIC DNA]</scope>
</reference>
<evidence type="ECO:0000256" key="3">
    <source>
        <dbReference type="ARBA" id="ARBA00004192"/>
    </source>
</evidence>
<comment type="cofactor">
    <cofactor evidence="2">
        <name>Zn(2+)</name>
        <dbReference type="ChEBI" id="CHEBI:29105"/>
    </cofactor>
</comment>
<keyword evidence="16" id="KW-1185">Reference proteome</keyword>
<dbReference type="OrthoDB" id="15673at10239"/>
<organismHost>
    <name type="scientific">Amsacta</name>
    <dbReference type="NCBI Taxonomy" id="340055"/>
</organismHost>
<dbReference type="PROSITE" id="PS00087">
    <property type="entry name" value="SOD_CU_ZN_1"/>
    <property type="match status" value="1"/>
</dbReference>
<protein>
    <recommendedName>
        <fullName evidence="5">superoxide dismutase</fullName>
        <ecNumber evidence="5">1.15.1.1</ecNumber>
    </recommendedName>
</protein>
<dbReference type="Gene3D" id="2.60.40.200">
    <property type="entry name" value="Superoxide dismutase, copper/zinc binding domain"/>
    <property type="match status" value="1"/>
</dbReference>
<comment type="similarity">
    <text evidence="4">Belongs to the Cu-Zn superoxide dismutase family.</text>
</comment>
<dbReference type="CDD" id="cd00305">
    <property type="entry name" value="Cu-Zn_Superoxide_Dismutase"/>
    <property type="match status" value="1"/>
</dbReference>
<comment type="cofactor">
    <cofactor evidence="1">
        <name>Cu cation</name>
        <dbReference type="ChEBI" id="CHEBI:23378"/>
    </cofactor>
</comment>
<dbReference type="KEGG" id="vg:1494845"/>
<sequence>MKAICVMTGKVNGIIYFIQNIKGGSVHVKGKIVGLSKGLHGFHVHEYGDVSNGCTSAGEHFNPYNRQHGDISDKIHRHVGDFGNVYADENGVANIDFHDDIISLCGTNNIIGRTLVVHDSPDDLGKTDHPLSKTSGNSGGRLGCGIIGIAKD</sequence>
<comment type="catalytic activity">
    <reaction evidence="13">
        <text>2 superoxide + 2 H(+) = H2O2 + O2</text>
        <dbReference type="Rhea" id="RHEA:20696"/>
        <dbReference type="ChEBI" id="CHEBI:15378"/>
        <dbReference type="ChEBI" id="CHEBI:15379"/>
        <dbReference type="ChEBI" id="CHEBI:16240"/>
        <dbReference type="ChEBI" id="CHEBI:18421"/>
        <dbReference type="EC" id="1.15.1.1"/>
    </reaction>
</comment>
<dbReference type="FunFam" id="2.60.40.200:FF:000003">
    <property type="entry name" value="Superoxide dismutase [Cu-Zn], chloroplastic"/>
    <property type="match status" value="1"/>
</dbReference>
<dbReference type="SUPFAM" id="SSF49329">
    <property type="entry name" value="Cu,Zn superoxide dismutase-like"/>
    <property type="match status" value="1"/>
</dbReference>
<evidence type="ECO:0000256" key="1">
    <source>
        <dbReference type="ARBA" id="ARBA00001935"/>
    </source>
</evidence>
<evidence type="ECO:0000256" key="11">
    <source>
        <dbReference type="ARBA" id="ARBA00023157"/>
    </source>
</evidence>
<proteinExistence type="inferred from homology"/>
<keyword evidence="11" id="KW-1015">Disulfide bond</keyword>
<dbReference type="InterPro" id="IPR018152">
    <property type="entry name" value="SOD_Cu/Zn_BS"/>
</dbReference>
<dbReference type="GeneID" id="1494845"/>
<keyword evidence="10" id="KW-0186">Copper</keyword>
<comment type="subcellular location">
    <subcellularLocation>
        <location evidence="3">Host cytoplasm</location>
    </subcellularLocation>
</comment>
<evidence type="ECO:0000256" key="13">
    <source>
        <dbReference type="ARBA" id="ARBA00049204"/>
    </source>
</evidence>
<evidence type="ECO:0000256" key="2">
    <source>
        <dbReference type="ARBA" id="ARBA00001947"/>
    </source>
</evidence>
<name>Q9EMF1_AMEPV</name>
<dbReference type="RefSeq" id="NP_065037.1">
    <property type="nucleotide sequence ID" value="NC_002520.1"/>
</dbReference>
<dbReference type="EMBL" id="AF250284">
    <property type="protein sequence ID" value="AAG02961.1"/>
    <property type="molecule type" value="Genomic_DNA"/>
</dbReference>
<dbReference type="Proteomes" id="UP000000872">
    <property type="component" value="Segment"/>
</dbReference>
<dbReference type="GO" id="GO:0030430">
    <property type="term" value="C:host cell cytoplasm"/>
    <property type="evidence" value="ECO:0007669"/>
    <property type="project" value="UniProtKB-SubCell"/>
</dbReference>
<evidence type="ECO:0000256" key="7">
    <source>
        <dbReference type="ARBA" id="ARBA00022833"/>
    </source>
</evidence>
<accession>Q9EMF1</accession>
<keyword evidence="6" id="KW-0479">Metal-binding</keyword>
<dbReference type="InterPro" id="IPR036423">
    <property type="entry name" value="SOD-like_Cu/Zn_dom_sf"/>
</dbReference>
<evidence type="ECO:0000256" key="6">
    <source>
        <dbReference type="ARBA" id="ARBA00022723"/>
    </source>
</evidence>
<keyword evidence="8" id="KW-0049">Antioxidant</keyword>
<keyword evidence="7" id="KW-0862">Zinc</keyword>